<gene>
    <name evidence="2" type="ORF">D777_02127</name>
</gene>
<dbReference type="STRING" id="1137280.D777_02127"/>
<name>A0A072MZW7_9GAMM</name>
<reference evidence="2 3" key="1">
    <citation type="submission" date="2012-12" db="EMBL/GenBank/DDBJ databases">
        <title>Genome assembly of Marinobacter sp. AK21.</title>
        <authorList>
            <person name="Khatri I."/>
            <person name="Kumar R."/>
            <person name="Vaidya B."/>
            <person name="Subramanian S."/>
            <person name="Pinnaka A."/>
        </authorList>
    </citation>
    <scope>NUCLEOTIDE SEQUENCE [LARGE SCALE GENOMIC DNA]</scope>
    <source>
        <strain evidence="2 3">AK21</strain>
    </source>
</reference>
<comment type="caution">
    <text evidence="2">The sequence shown here is derived from an EMBL/GenBank/DDBJ whole genome shotgun (WGS) entry which is preliminary data.</text>
</comment>
<keyword evidence="3" id="KW-1185">Reference proteome</keyword>
<accession>A0A072MZW7</accession>
<dbReference type="Gene3D" id="3.40.50.880">
    <property type="match status" value="1"/>
</dbReference>
<dbReference type="SUPFAM" id="SSF52317">
    <property type="entry name" value="Class I glutamine amidotransferase-like"/>
    <property type="match status" value="1"/>
</dbReference>
<sequence length="248" mass="27618">MNATNAAEIRIAILKTGSTYTELERDFGDFENWFEEYLNQPAVRTTVIDVTGGKPDSQPSEWDGIVVTGSPAMVSDKEAWSEDTARWLAQAVTNEVPVFGVCYGHQLLAHAMGGKVGYHPNGRETGTHEVELTEASASDPLFCSLPKTFRAQLTHKQSVLELPDNAVLLARNDFEPHESFRIGQWAWGVQFHPEFSADIMRGYLRVQTPELKNEGITPETLLDNVSPTPEATSLLTRFVELVRQRKAT</sequence>
<feature type="domain" description="Glutamine amidotransferase" evidence="1">
    <location>
        <begin position="26"/>
        <end position="197"/>
    </location>
</feature>
<dbReference type="InterPro" id="IPR017926">
    <property type="entry name" value="GATASE"/>
</dbReference>
<dbReference type="InterPro" id="IPR029062">
    <property type="entry name" value="Class_I_gatase-like"/>
</dbReference>
<dbReference type="EMBL" id="ANIE01000006">
    <property type="protein sequence ID" value="KEF30974.1"/>
    <property type="molecule type" value="Genomic_DNA"/>
</dbReference>
<dbReference type="RefSeq" id="WP_036131430.1">
    <property type="nucleotide sequence ID" value="NZ_ANIE01000006.1"/>
</dbReference>
<dbReference type="CDD" id="cd01741">
    <property type="entry name" value="GATase1_1"/>
    <property type="match status" value="1"/>
</dbReference>
<evidence type="ECO:0000259" key="1">
    <source>
        <dbReference type="Pfam" id="PF00117"/>
    </source>
</evidence>
<dbReference type="AlphaFoldDB" id="A0A072MZW7"/>
<dbReference type="NCBIfam" id="NF006562">
    <property type="entry name" value="PRK09065.1"/>
    <property type="match status" value="1"/>
</dbReference>
<dbReference type="PANTHER" id="PTHR42695">
    <property type="entry name" value="GLUTAMINE AMIDOTRANSFERASE YLR126C-RELATED"/>
    <property type="match status" value="1"/>
</dbReference>
<protein>
    <submittedName>
        <fullName evidence="2">GMP synthase</fullName>
    </submittedName>
</protein>
<dbReference type="PRINTS" id="PR00099">
    <property type="entry name" value="CPSGATASE"/>
</dbReference>
<dbReference type="Pfam" id="PF00117">
    <property type="entry name" value="GATase"/>
    <property type="match status" value="1"/>
</dbReference>
<dbReference type="PATRIC" id="fig|1137280.3.peg.1942"/>
<organism evidence="2 3">
    <name type="scientific">Marinobacter nitratireducens</name>
    <dbReference type="NCBI Taxonomy" id="1137280"/>
    <lineage>
        <taxon>Bacteria</taxon>
        <taxon>Pseudomonadati</taxon>
        <taxon>Pseudomonadota</taxon>
        <taxon>Gammaproteobacteria</taxon>
        <taxon>Pseudomonadales</taxon>
        <taxon>Marinobacteraceae</taxon>
        <taxon>Marinobacter</taxon>
    </lineage>
</organism>
<dbReference type="PROSITE" id="PS51273">
    <property type="entry name" value="GATASE_TYPE_1"/>
    <property type="match status" value="1"/>
</dbReference>
<dbReference type="InterPro" id="IPR044992">
    <property type="entry name" value="ChyE-like"/>
</dbReference>
<proteinExistence type="predicted"/>
<evidence type="ECO:0000313" key="2">
    <source>
        <dbReference type="EMBL" id="KEF30974.1"/>
    </source>
</evidence>
<dbReference type="Proteomes" id="UP000035057">
    <property type="component" value="Unassembled WGS sequence"/>
</dbReference>
<dbReference type="GO" id="GO:0005829">
    <property type="term" value="C:cytosol"/>
    <property type="evidence" value="ECO:0007669"/>
    <property type="project" value="TreeGrafter"/>
</dbReference>
<dbReference type="OrthoDB" id="9813383at2"/>
<dbReference type="PANTHER" id="PTHR42695:SF5">
    <property type="entry name" value="GLUTAMINE AMIDOTRANSFERASE YLR126C-RELATED"/>
    <property type="match status" value="1"/>
</dbReference>
<evidence type="ECO:0000313" key="3">
    <source>
        <dbReference type="Proteomes" id="UP000035057"/>
    </source>
</evidence>